<evidence type="ECO:0000256" key="3">
    <source>
        <dbReference type="ARBA" id="ARBA00022833"/>
    </source>
</evidence>
<dbReference type="Proteomes" id="UP000274082">
    <property type="component" value="Chromosome 27"/>
</dbReference>
<sequence length="1091" mass="119593">MAQAVPHNSRSHVEALHDPVAPHFELVSYPLSDSQDAIEDADCQGGVLAVLRRSGRLEVRDAEEDRVLLRTVVRNPHKVFVHPQGTYVVVTASDGEVSVQNTFDARMCATAQLQATDVLGTVVQGSQDVVVGECVGWLPQDSYGVAPADYPEASAARAISASATQGSSTAGAAEWSYLMGVNKGSAIFALHVWVSSSSPNRLKMRAVLAWSLPSPASCAFPIRSIAFAATGAGGCVLLISTTINLHEAHSSSIAAPAPLFHALRSGTVKLRTQTVPLYAGSASAPVANGRVLLYRGSYAAAPQSYVWNSAAGVVHGLFDRDVSTDMVDENERLLFRTSSVPETSVPSVGEAGARVNEQSFSLAKVADSTDAAGAGVDRAALPPSAVPIAVAPTAFHMIVLYPQRCIVLHQPPGASWRSPADCGGAVERFTPPLPAEVAQRIRFDPFRASPPPSSELCGVIHDAEARRFFLFSRTHLWEVLIEDEAHQQWRLFLERGRDAQVSLAVRKRYMDAACRLAFYSDTQRNLCLFHCGQFFLDCGATRHAIAQFAKCDWFEDIYALLTTYRNTNVRTAFVEARFQFLLSHLASLDDWAPQLTSMFVILMLAKLDQIARTAPASAAAEADFHKFLLSTVEQCGVFLKEKAVYELVLRLLEEQGRPESALIFAKAMQHTRYVVASHIVRQQFDEAVKALGACHGSVARLQPWYEFTSVLIQHRPVALTTALLRALTKEARAGRVLPLQMERLMPSFVRYDVSMNEVADNTEHQVVVLLDQCIHRYDCSSGAVHNYYVRLLAQTHDAVRLDDFISTSLFVDTGYALRMCLKHGCTTAAVALYKHMHLYRDAVTTALYAPHERRNGGSGSADEDASVAARSEDKDVLPGLVAAEDTLRGLVGKVGNDELRQLWMLTAEQALASHNVAAALAVVQESGGVLRTEDVLRKIEDVNLIDDFRDVICEYFDAYADQKRQLSRTQDEVYQTAEDVKKDLRQAREQFGYITASQRCPLCHRTLLQSSTPYFVYPNCGHVVHEACAVSRLESMGGLERFLADEGIAPHVLDGISDVHQLAQQDCVLCGEAVVVEVDIPLFRKDASWDL</sequence>
<keyword evidence="1" id="KW-0479">Metal-binding</keyword>
<dbReference type="GO" id="GO:0030897">
    <property type="term" value="C:HOPS complex"/>
    <property type="evidence" value="ECO:0007669"/>
    <property type="project" value="TreeGrafter"/>
</dbReference>
<organism evidence="5 6">
    <name type="scientific">Leishmania donovani</name>
    <dbReference type="NCBI Taxonomy" id="5661"/>
    <lineage>
        <taxon>Eukaryota</taxon>
        <taxon>Discoba</taxon>
        <taxon>Euglenozoa</taxon>
        <taxon>Kinetoplastea</taxon>
        <taxon>Metakinetoplastina</taxon>
        <taxon>Trypanosomatida</taxon>
        <taxon>Trypanosomatidae</taxon>
        <taxon>Leishmaniinae</taxon>
        <taxon>Leishmania</taxon>
    </lineage>
</organism>
<dbReference type="PANTHER" id="PTHR23323:SF26">
    <property type="entry name" value="VACUOLAR PROTEIN SORTING-ASSOCIATED PROTEIN 18 HOMOLOG"/>
    <property type="match status" value="1"/>
</dbReference>
<evidence type="ECO:0000256" key="2">
    <source>
        <dbReference type="ARBA" id="ARBA00022771"/>
    </source>
</evidence>
<reference evidence="5 6" key="1">
    <citation type="journal article" date="2018" name="Sci. Rep.">
        <title>A complete Leishmania donovani reference genome identifies novel genetic variations associated with virulence.</title>
        <authorList>
            <person name="Lypaczewski P."/>
            <person name="Hoshizaki J."/>
            <person name="Zhang W.-W."/>
            <person name="McCall L.-I."/>
            <person name="Torcivia-Rodriguez J."/>
            <person name="Simonyan V."/>
            <person name="Kaur A."/>
            <person name="Dewar K."/>
            <person name="Matlashewski G."/>
        </authorList>
    </citation>
    <scope>NUCLEOTIDE SEQUENCE [LARGE SCALE GENOMIC DNA]</scope>
    <source>
        <strain evidence="5 6">LdCL</strain>
    </source>
</reference>
<evidence type="ECO:0000256" key="1">
    <source>
        <dbReference type="ARBA" id="ARBA00022723"/>
    </source>
</evidence>
<protein>
    <submittedName>
        <fullName evidence="5">Pep3/Vps18/deep orange family/Region in Clathrin and VPS/Vacuolar sorting protein 39 domain 2, putative</fullName>
    </submittedName>
</protein>
<keyword evidence="6" id="KW-1185">Reference proteome</keyword>
<dbReference type="GO" id="GO:0005768">
    <property type="term" value="C:endosome"/>
    <property type="evidence" value="ECO:0007669"/>
    <property type="project" value="TreeGrafter"/>
</dbReference>
<dbReference type="EMBL" id="CP029526">
    <property type="protein sequence ID" value="AYU79973.1"/>
    <property type="molecule type" value="Genomic_DNA"/>
</dbReference>
<dbReference type="GO" id="GO:0030674">
    <property type="term" value="F:protein-macromolecule adaptor activity"/>
    <property type="evidence" value="ECO:0007669"/>
    <property type="project" value="TreeGrafter"/>
</dbReference>
<dbReference type="VEuPathDB" id="TriTrypDB:LdBPK_270770.1"/>
<dbReference type="VEuPathDB" id="TriTrypDB:LDHU3_27.1200"/>
<accession>A0A3S7X0J6</accession>
<dbReference type="SUPFAM" id="SSF57850">
    <property type="entry name" value="RING/U-box"/>
    <property type="match status" value="1"/>
</dbReference>
<evidence type="ECO:0000313" key="5">
    <source>
        <dbReference type="EMBL" id="AYU79973.1"/>
    </source>
</evidence>
<gene>
    <name evidence="5" type="ORF">LdCL_270014300</name>
</gene>
<dbReference type="VEuPathDB" id="TriTrypDB:LdCL_270014300"/>
<evidence type="ECO:0000313" key="6">
    <source>
        <dbReference type="Proteomes" id="UP000274082"/>
    </source>
</evidence>
<name>A0A3S7X0J6_LEIDO</name>
<dbReference type="PANTHER" id="PTHR23323">
    <property type="entry name" value="VACUOLAR PROTEIN SORTING-ASSOCIATED PROTEIN"/>
    <property type="match status" value="1"/>
</dbReference>
<dbReference type="GO" id="GO:0007033">
    <property type="term" value="P:vacuole organization"/>
    <property type="evidence" value="ECO:0007669"/>
    <property type="project" value="TreeGrafter"/>
</dbReference>
<proteinExistence type="predicted"/>
<keyword evidence="3" id="KW-0862">Zinc</keyword>
<keyword evidence="2" id="KW-0863">Zinc-finger</keyword>
<dbReference type="OrthoDB" id="1845386at2759"/>
<feature type="region of interest" description="Disordered" evidence="4">
    <location>
        <begin position="852"/>
        <end position="871"/>
    </location>
</feature>
<dbReference type="GO" id="GO:0006904">
    <property type="term" value="P:vesicle docking involved in exocytosis"/>
    <property type="evidence" value="ECO:0007669"/>
    <property type="project" value="TreeGrafter"/>
</dbReference>
<dbReference type="AlphaFoldDB" id="A0A3S7X0J6"/>
<dbReference type="GO" id="GO:0008270">
    <property type="term" value="F:zinc ion binding"/>
    <property type="evidence" value="ECO:0007669"/>
    <property type="project" value="UniProtKB-KW"/>
</dbReference>
<dbReference type="GO" id="GO:0007032">
    <property type="term" value="P:endosome organization"/>
    <property type="evidence" value="ECO:0007669"/>
    <property type="project" value="TreeGrafter"/>
</dbReference>
<dbReference type="GO" id="GO:0048284">
    <property type="term" value="P:organelle fusion"/>
    <property type="evidence" value="ECO:0007669"/>
    <property type="project" value="TreeGrafter"/>
</dbReference>
<evidence type="ECO:0000256" key="4">
    <source>
        <dbReference type="SAM" id="MobiDB-lite"/>
    </source>
</evidence>